<keyword evidence="9" id="KW-1185">Reference proteome</keyword>
<evidence type="ECO:0000313" key="9">
    <source>
        <dbReference type="Proteomes" id="UP000595437"/>
    </source>
</evidence>
<dbReference type="GO" id="GO:0004089">
    <property type="term" value="F:carbonate dehydratase activity"/>
    <property type="evidence" value="ECO:0007669"/>
    <property type="project" value="UniProtKB-EC"/>
</dbReference>
<dbReference type="EC" id="4.2.1.1" evidence="2"/>
<organism evidence="8 9">
    <name type="scientific">Caligus rogercresseyi</name>
    <name type="common">Sea louse</name>
    <dbReference type="NCBI Taxonomy" id="217165"/>
    <lineage>
        <taxon>Eukaryota</taxon>
        <taxon>Metazoa</taxon>
        <taxon>Ecdysozoa</taxon>
        <taxon>Arthropoda</taxon>
        <taxon>Crustacea</taxon>
        <taxon>Multicrustacea</taxon>
        <taxon>Hexanauplia</taxon>
        <taxon>Copepoda</taxon>
        <taxon>Siphonostomatoida</taxon>
        <taxon>Caligidae</taxon>
        <taxon>Caligus</taxon>
    </lineage>
</organism>
<keyword evidence="5" id="KW-0456">Lyase</keyword>
<dbReference type="EMBL" id="CP045893">
    <property type="protein sequence ID" value="QQP53882.1"/>
    <property type="molecule type" value="Genomic_DNA"/>
</dbReference>
<accession>A0A7T8KDG4</accession>
<dbReference type="Gene3D" id="3.10.200.10">
    <property type="entry name" value="Alpha carbonic anhydrase"/>
    <property type="match status" value="1"/>
</dbReference>
<gene>
    <name evidence="8" type="ORF">FKW44_006516</name>
</gene>
<evidence type="ECO:0000313" key="8">
    <source>
        <dbReference type="EMBL" id="QQP53882.1"/>
    </source>
</evidence>
<evidence type="ECO:0000256" key="4">
    <source>
        <dbReference type="ARBA" id="ARBA00022833"/>
    </source>
</evidence>
<evidence type="ECO:0000256" key="3">
    <source>
        <dbReference type="ARBA" id="ARBA00022723"/>
    </source>
</evidence>
<dbReference type="GO" id="GO:0008270">
    <property type="term" value="F:zinc ion binding"/>
    <property type="evidence" value="ECO:0007669"/>
    <property type="project" value="InterPro"/>
</dbReference>
<dbReference type="SUPFAM" id="SSF51069">
    <property type="entry name" value="Carbonic anhydrase"/>
    <property type="match status" value="1"/>
</dbReference>
<keyword evidence="3" id="KW-0479">Metal-binding</keyword>
<proteinExistence type="inferred from homology"/>
<evidence type="ECO:0000256" key="2">
    <source>
        <dbReference type="ARBA" id="ARBA00012925"/>
    </source>
</evidence>
<evidence type="ECO:0000256" key="1">
    <source>
        <dbReference type="ARBA" id="ARBA00010718"/>
    </source>
</evidence>
<dbReference type="InterPro" id="IPR001148">
    <property type="entry name" value="CA_dom"/>
</dbReference>
<dbReference type="PANTHER" id="PTHR18952:SF265">
    <property type="entry name" value="CARBONIC ANHYDRASE"/>
    <property type="match status" value="1"/>
</dbReference>
<dbReference type="OrthoDB" id="429145at2759"/>
<dbReference type="Proteomes" id="UP000595437">
    <property type="component" value="Chromosome 4"/>
</dbReference>
<protein>
    <recommendedName>
        <fullName evidence="2">carbonic anhydrase</fullName>
        <ecNumber evidence="2">4.2.1.1</ecNumber>
    </recommendedName>
</protein>
<dbReference type="SMART" id="SM01057">
    <property type="entry name" value="Carb_anhydrase"/>
    <property type="match status" value="1"/>
</dbReference>
<dbReference type="PROSITE" id="PS51144">
    <property type="entry name" value="ALPHA_CA_2"/>
    <property type="match status" value="1"/>
</dbReference>
<sequence>KNGIYHLTSYVTPLQLKVSNNGHTAQSLAAHNFQGPLPGAYELAQFHFHWGVNDSLGSEHTFDEQKFPWRFTSIKEAVQKVGKGDNLAITKEDNKKIEPLIQSLENVRKEGTTFRIPNKFSLRNLLPHRKDGMFVYNGSLTTPGCNEFVLWNVFEVI</sequence>
<keyword evidence="4" id="KW-0862">Zinc</keyword>
<dbReference type="InterPro" id="IPR023561">
    <property type="entry name" value="Carbonic_anhydrase_a-class"/>
</dbReference>
<name>A0A7T8KDG4_CALRO</name>
<reference evidence="9" key="1">
    <citation type="submission" date="2021-01" db="EMBL/GenBank/DDBJ databases">
        <title>Caligus Genome Assembly.</title>
        <authorList>
            <person name="Gallardo-Escarate C."/>
        </authorList>
    </citation>
    <scope>NUCLEOTIDE SEQUENCE [LARGE SCALE GENOMIC DNA]</scope>
</reference>
<feature type="non-terminal residue" evidence="8">
    <location>
        <position position="1"/>
    </location>
</feature>
<feature type="domain" description="Alpha-carbonic anhydrase" evidence="7">
    <location>
        <begin position="1"/>
        <end position="157"/>
    </location>
</feature>
<comment type="similarity">
    <text evidence="1">Belongs to the alpha-carbonic anhydrase family.</text>
</comment>
<dbReference type="CDD" id="cd00326">
    <property type="entry name" value="alpha_CA"/>
    <property type="match status" value="1"/>
</dbReference>
<dbReference type="InterPro" id="IPR036398">
    <property type="entry name" value="CA_dom_sf"/>
</dbReference>
<evidence type="ECO:0000256" key="5">
    <source>
        <dbReference type="ARBA" id="ARBA00023239"/>
    </source>
</evidence>
<evidence type="ECO:0000256" key="6">
    <source>
        <dbReference type="ARBA" id="ARBA00048348"/>
    </source>
</evidence>
<dbReference type="Pfam" id="PF00194">
    <property type="entry name" value="Carb_anhydrase"/>
    <property type="match status" value="1"/>
</dbReference>
<comment type="catalytic activity">
    <reaction evidence="6">
        <text>hydrogencarbonate + H(+) = CO2 + H2O</text>
        <dbReference type="Rhea" id="RHEA:10748"/>
        <dbReference type="ChEBI" id="CHEBI:15377"/>
        <dbReference type="ChEBI" id="CHEBI:15378"/>
        <dbReference type="ChEBI" id="CHEBI:16526"/>
        <dbReference type="ChEBI" id="CHEBI:17544"/>
        <dbReference type="EC" id="4.2.1.1"/>
    </reaction>
</comment>
<dbReference type="AlphaFoldDB" id="A0A7T8KDG4"/>
<dbReference type="PANTHER" id="PTHR18952">
    <property type="entry name" value="CARBONIC ANHYDRASE"/>
    <property type="match status" value="1"/>
</dbReference>
<evidence type="ECO:0000259" key="7">
    <source>
        <dbReference type="PROSITE" id="PS51144"/>
    </source>
</evidence>